<dbReference type="InterPro" id="IPR018584">
    <property type="entry name" value="GT87"/>
</dbReference>
<dbReference type="Pfam" id="PF09594">
    <property type="entry name" value="GT87"/>
    <property type="match status" value="1"/>
</dbReference>
<accession>A0A921NQ38</accession>
<comment type="caution">
    <text evidence="9">The sequence shown here is derived from an EMBL/GenBank/DDBJ whole genome shotgun (WGS) entry which is preliminary data.</text>
</comment>
<reference evidence="9" key="1">
    <citation type="submission" date="2013-03" db="EMBL/GenBank/DDBJ databases">
        <title>Genome Sequence of the Profundibacterium mesophilum strain KAUST100406-0324T from Red Sea, a novel genus in the family Rhodobacteraceae.</title>
        <authorList>
            <person name="Essack M."/>
            <person name="Alam I."/>
            <person name="Lafi F."/>
            <person name="Alawi W."/>
            <person name="Kamanu F."/>
            <person name="Al-Suwailem A."/>
            <person name="Lee O.O."/>
            <person name="Xu Y."/>
            <person name="Bajic V."/>
            <person name="Qian P.-Y."/>
            <person name="Archer J."/>
        </authorList>
    </citation>
    <scope>NUCLEOTIDE SEQUENCE</scope>
    <source>
        <strain evidence="9">KAUST100406-0324</strain>
    </source>
</reference>
<feature type="transmembrane region" description="Helical" evidence="8">
    <location>
        <begin position="200"/>
        <end position="221"/>
    </location>
</feature>
<feature type="transmembrane region" description="Helical" evidence="8">
    <location>
        <begin position="281"/>
        <end position="299"/>
    </location>
</feature>
<dbReference type="RefSeq" id="WP_159964744.1">
    <property type="nucleotide sequence ID" value="NZ_APKE01000014.1"/>
</dbReference>
<evidence type="ECO:0000256" key="3">
    <source>
        <dbReference type="ARBA" id="ARBA00022679"/>
    </source>
</evidence>
<proteinExistence type="inferred from homology"/>
<keyword evidence="5 8" id="KW-1133">Transmembrane helix</keyword>
<evidence type="ECO:0000256" key="4">
    <source>
        <dbReference type="ARBA" id="ARBA00022692"/>
    </source>
</evidence>
<dbReference type="GO" id="GO:0005886">
    <property type="term" value="C:plasma membrane"/>
    <property type="evidence" value="ECO:0007669"/>
    <property type="project" value="UniProtKB-SubCell"/>
</dbReference>
<dbReference type="EMBL" id="APKE01000014">
    <property type="protein sequence ID" value="KAF0676626.1"/>
    <property type="molecule type" value="Genomic_DNA"/>
</dbReference>
<feature type="transmembrane region" description="Helical" evidence="8">
    <location>
        <begin position="126"/>
        <end position="143"/>
    </location>
</feature>
<comment type="similarity">
    <text evidence="7">Belongs to the glycosyltransferase 87 family.</text>
</comment>
<feature type="transmembrane region" description="Helical" evidence="8">
    <location>
        <begin position="228"/>
        <end position="248"/>
    </location>
</feature>
<dbReference type="GO" id="GO:0016758">
    <property type="term" value="F:hexosyltransferase activity"/>
    <property type="evidence" value="ECO:0007669"/>
    <property type="project" value="InterPro"/>
</dbReference>
<dbReference type="AlphaFoldDB" id="A0A921NQ38"/>
<protein>
    <recommendedName>
        <fullName evidence="11">DUF2029 domain-containing protein</fullName>
    </recommendedName>
</protein>
<evidence type="ECO:0000256" key="7">
    <source>
        <dbReference type="ARBA" id="ARBA00024033"/>
    </source>
</evidence>
<comment type="subcellular location">
    <subcellularLocation>
        <location evidence="1">Cell membrane</location>
        <topology evidence="1">Multi-pass membrane protein</topology>
    </subcellularLocation>
</comment>
<evidence type="ECO:0000256" key="8">
    <source>
        <dbReference type="SAM" id="Phobius"/>
    </source>
</evidence>
<evidence type="ECO:0008006" key="11">
    <source>
        <dbReference type="Google" id="ProtNLM"/>
    </source>
</evidence>
<dbReference type="Proteomes" id="UP000698242">
    <property type="component" value="Unassembled WGS sequence"/>
</dbReference>
<feature type="transmembrane region" description="Helical" evidence="8">
    <location>
        <begin position="254"/>
        <end position="274"/>
    </location>
</feature>
<feature type="transmembrane region" description="Helical" evidence="8">
    <location>
        <begin position="342"/>
        <end position="363"/>
    </location>
</feature>
<keyword evidence="4 8" id="KW-0812">Transmembrane</keyword>
<feature type="transmembrane region" description="Helical" evidence="8">
    <location>
        <begin position="311"/>
        <end position="330"/>
    </location>
</feature>
<sequence length="454" mass="45993">MTRCSRPEAIKPITAAADNPIRGAIALVCLAALGAVMGDVLLAPHVSSDLLALHLAAGSLAEGLPIYAPPELPFTMRPPEGWTARAAAIGHDAPIYPYIYPPLWAALLAALPDPPSFAFLRMSANLLNPLLLLAGSVAAWRAMRPGPPLWLFVAAGQLIAYGTVIGGVALMQNQPQILVSVLVLFTLERMRAGAEARAGAILALAAAIKLYPALYAVLWLASGNWRALGGFAAAGGGLAALSITLAGWPLHADFLSVISSISRSAIIIPLSFGLDGLVGGLLGGGTAVVAAAAPGAAGLPEWLVLEKPAPWLWATRALLVAALCGLALWAHRCAAPRRIRSVWPAAMIVLSLAGPLAWSYHFLAPALLAPGLLCASRSGSEPGPGPGGGIGAARLLALLAIFGPLSYGGLALLQMAGASMNAVAPIGALAMAGLAAGFALLPARAGGATAKGRA</sequence>
<feature type="transmembrane region" description="Helical" evidence="8">
    <location>
        <begin position="149"/>
        <end position="170"/>
    </location>
</feature>
<feature type="transmembrane region" description="Helical" evidence="8">
    <location>
        <begin position="392"/>
        <end position="413"/>
    </location>
</feature>
<feature type="transmembrane region" description="Helical" evidence="8">
    <location>
        <begin position="420"/>
        <end position="441"/>
    </location>
</feature>
<name>A0A921NQ38_9RHOB</name>
<evidence type="ECO:0000313" key="9">
    <source>
        <dbReference type="EMBL" id="KAF0676626.1"/>
    </source>
</evidence>
<evidence type="ECO:0000313" key="10">
    <source>
        <dbReference type="Proteomes" id="UP000698242"/>
    </source>
</evidence>
<organism evidence="9 10">
    <name type="scientific">Profundibacterium mesophilum KAUST100406-0324</name>
    <dbReference type="NCBI Taxonomy" id="1037889"/>
    <lineage>
        <taxon>Bacteria</taxon>
        <taxon>Pseudomonadati</taxon>
        <taxon>Pseudomonadota</taxon>
        <taxon>Alphaproteobacteria</taxon>
        <taxon>Rhodobacterales</taxon>
        <taxon>Roseobacteraceae</taxon>
        <taxon>Profundibacterium</taxon>
    </lineage>
</organism>
<evidence type="ECO:0000256" key="5">
    <source>
        <dbReference type="ARBA" id="ARBA00022989"/>
    </source>
</evidence>
<keyword evidence="6 8" id="KW-0472">Membrane</keyword>
<evidence type="ECO:0000256" key="1">
    <source>
        <dbReference type="ARBA" id="ARBA00004651"/>
    </source>
</evidence>
<keyword evidence="2" id="KW-1003">Cell membrane</keyword>
<evidence type="ECO:0000256" key="2">
    <source>
        <dbReference type="ARBA" id="ARBA00022475"/>
    </source>
</evidence>
<gene>
    <name evidence="9" type="ORF">PMES_01358</name>
</gene>
<keyword evidence="10" id="KW-1185">Reference proteome</keyword>
<evidence type="ECO:0000256" key="6">
    <source>
        <dbReference type="ARBA" id="ARBA00023136"/>
    </source>
</evidence>
<dbReference type="OrthoDB" id="7865847at2"/>
<feature type="transmembrane region" description="Helical" evidence="8">
    <location>
        <begin position="21"/>
        <end position="44"/>
    </location>
</feature>
<keyword evidence="3" id="KW-0808">Transferase</keyword>